<evidence type="ECO:0000313" key="3">
    <source>
        <dbReference type="Proteomes" id="UP000599578"/>
    </source>
</evidence>
<keyword evidence="3" id="KW-1185">Reference proteome</keyword>
<name>A0A918DYN2_9GAMM</name>
<comment type="caution">
    <text evidence="2">The sequence shown here is derived from an EMBL/GenBank/DDBJ whole genome shotgun (WGS) entry which is preliminary data.</text>
</comment>
<dbReference type="Proteomes" id="UP000599578">
    <property type="component" value="Unassembled WGS sequence"/>
</dbReference>
<feature type="coiled-coil region" evidence="1">
    <location>
        <begin position="21"/>
        <end position="48"/>
    </location>
</feature>
<sequence>MRHNLIDRLKIAANEIDDTGDAELRGLLNEAAMEVERLKERITRLCVAAAIIIDENNQHPDNRFSVIQLAGAASRAKDEAPEAQDASDAVHRLRAEVDRVRQAVTGYYLALDKRQHGGAAQNQAFSEIERALGMNWEQGVALKQEQKA</sequence>
<gene>
    <name evidence="2" type="ORF">GCM10011348_46430</name>
</gene>
<keyword evidence="1" id="KW-0175">Coiled coil</keyword>
<organism evidence="2 3">
    <name type="scientific">Marinobacterium nitratireducens</name>
    <dbReference type="NCBI Taxonomy" id="518897"/>
    <lineage>
        <taxon>Bacteria</taxon>
        <taxon>Pseudomonadati</taxon>
        <taxon>Pseudomonadota</taxon>
        <taxon>Gammaproteobacteria</taxon>
        <taxon>Oceanospirillales</taxon>
        <taxon>Oceanospirillaceae</taxon>
        <taxon>Marinobacterium</taxon>
    </lineage>
</organism>
<dbReference type="EMBL" id="BMLT01000021">
    <property type="protein sequence ID" value="GGO89211.1"/>
    <property type="molecule type" value="Genomic_DNA"/>
</dbReference>
<evidence type="ECO:0000256" key="1">
    <source>
        <dbReference type="SAM" id="Coils"/>
    </source>
</evidence>
<protein>
    <submittedName>
        <fullName evidence="2">Uncharacterized protein</fullName>
    </submittedName>
</protein>
<accession>A0A918DYN2</accession>
<evidence type="ECO:0000313" key="2">
    <source>
        <dbReference type="EMBL" id="GGO89211.1"/>
    </source>
</evidence>
<dbReference type="RefSeq" id="WP_188863029.1">
    <property type="nucleotide sequence ID" value="NZ_BMLT01000021.1"/>
</dbReference>
<dbReference type="AlphaFoldDB" id="A0A918DYN2"/>
<proteinExistence type="predicted"/>
<reference evidence="2 3" key="1">
    <citation type="journal article" date="2014" name="Int. J. Syst. Evol. Microbiol.">
        <title>Complete genome sequence of Corynebacterium casei LMG S-19264T (=DSM 44701T), isolated from a smear-ripened cheese.</title>
        <authorList>
            <consortium name="US DOE Joint Genome Institute (JGI-PGF)"/>
            <person name="Walter F."/>
            <person name="Albersmeier A."/>
            <person name="Kalinowski J."/>
            <person name="Ruckert C."/>
        </authorList>
    </citation>
    <scope>NUCLEOTIDE SEQUENCE [LARGE SCALE GENOMIC DNA]</scope>
    <source>
        <strain evidence="2 3">CGMCC 1.7286</strain>
    </source>
</reference>